<dbReference type="GO" id="GO:0016020">
    <property type="term" value="C:membrane"/>
    <property type="evidence" value="ECO:0007669"/>
    <property type="project" value="UniProtKB-SubCell"/>
</dbReference>
<feature type="transmembrane region" description="Helical" evidence="7">
    <location>
        <begin position="332"/>
        <end position="351"/>
    </location>
</feature>
<evidence type="ECO:0000313" key="8">
    <source>
        <dbReference type="EMBL" id="CEL08343.1"/>
    </source>
</evidence>
<dbReference type="InterPro" id="IPR014472">
    <property type="entry name" value="CHOPT"/>
</dbReference>
<dbReference type="GO" id="GO:0008654">
    <property type="term" value="P:phospholipid biosynthetic process"/>
    <property type="evidence" value="ECO:0007669"/>
    <property type="project" value="InterPro"/>
</dbReference>
<sequence>MIRIFRRLREIQDSLSDDVLLPLKSYKYSSVDKSYISNYILRHYWNAFVELLPLWLAPNMVTLLGFLFIVGNVMLIEVYMPDLVGPGPSWLYYSFALGMWMYSTLDNVDGKQARRTGTSSGLGELFDHGIDSLNCTLASLLETAAMGLGSTQLGAWTALVPCLAMYFSTWETYHTHTLYLGYFNGPTEGLLIAIAIMIASGWYGPQIWTRPIVEFLNFPAIFGNNSMKDLWIPILLGSFFLGHLPGCVYNVISARRKQNLPVTPIFKEWIPMAIFTGCNMAWLFSPYSSLLSGNRLVLYCWTISFVFGRMTTKIILAHLLRQPFPHWTVLQTPLIGGAILANLPFLGLPAVTASLELFYLRTYFLFAIVAYMYWAILVINRITTFLGINCLTIRRDRPTERETPFRSATAESSTRGTIKNH</sequence>
<feature type="transmembrane region" description="Helical" evidence="7">
    <location>
        <begin position="189"/>
        <end position="208"/>
    </location>
</feature>
<evidence type="ECO:0000313" key="9">
    <source>
        <dbReference type="Proteomes" id="UP000054771"/>
    </source>
</evidence>
<evidence type="ECO:0000256" key="3">
    <source>
        <dbReference type="ARBA" id="ARBA00022679"/>
    </source>
</evidence>
<dbReference type="PANTHER" id="PTHR10414">
    <property type="entry name" value="ETHANOLAMINEPHOSPHOTRANSFERASE"/>
    <property type="match status" value="1"/>
</dbReference>
<dbReference type="PIRSF" id="PIRSF015665">
    <property type="entry name" value="CHOPT"/>
    <property type="match status" value="1"/>
</dbReference>
<comment type="similarity">
    <text evidence="2 5">Belongs to the CDP-alcohol phosphatidyltransferase class-I family.</text>
</comment>
<evidence type="ECO:0000256" key="6">
    <source>
        <dbReference type="SAM" id="MobiDB-lite"/>
    </source>
</evidence>
<dbReference type="Proteomes" id="UP000054771">
    <property type="component" value="Unassembled WGS sequence"/>
</dbReference>
<dbReference type="PANTHER" id="PTHR10414:SF77">
    <property type="entry name" value="CDP-ALCOHOL PHOSPHATIDYLTRANSFERASE FAMILY PROTEIN"/>
    <property type="match status" value="1"/>
</dbReference>
<dbReference type="Gene3D" id="1.20.120.1760">
    <property type="match status" value="1"/>
</dbReference>
<evidence type="ECO:0000256" key="7">
    <source>
        <dbReference type="SAM" id="Phobius"/>
    </source>
</evidence>
<keyword evidence="4 7" id="KW-0472">Membrane</keyword>
<feature type="transmembrane region" description="Helical" evidence="7">
    <location>
        <begin position="296"/>
        <end position="320"/>
    </location>
</feature>
<dbReference type="GO" id="GO:0016780">
    <property type="term" value="F:phosphotransferase activity, for other substituted phosphate groups"/>
    <property type="evidence" value="ECO:0007669"/>
    <property type="project" value="InterPro"/>
</dbReference>
<dbReference type="OMA" id="GMWMYST"/>
<dbReference type="EMBL" id="CDMC01000011">
    <property type="protein sequence ID" value="CEL08343.1"/>
    <property type="molecule type" value="Genomic_DNA"/>
</dbReference>
<accession>A0A0U5GAL5</accession>
<evidence type="ECO:0000256" key="2">
    <source>
        <dbReference type="ARBA" id="ARBA00010441"/>
    </source>
</evidence>
<name>A0A0U5GAL5_ASPCI</name>
<dbReference type="OrthoDB" id="196717at2759"/>
<evidence type="ECO:0000256" key="4">
    <source>
        <dbReference type="ARBA" id="ARBA00023136"/>
    </source>
</evidence>
<evidence type="ECO:0000256" key="1">
    <source>
        <dbReference type="ARBA" id="ARBA00004370"/>
    </source>
</evidence>
<reference evidence="9" key="1">
    <citation type="journal article" date="2016" name="Genome Announc.">
        <title>Draft genome sequences of fungus Aspergillus calidoustus.</title>
        <authorList>
            <person name="Horn F."/>
            <person name="Linde J."/>
            <person name="Mattern D.J."/>
            <person name="Walther G."/>
            <person name="Guthke R."/>
            <person name="Scherlach K."/>
            <person name="Martin K."/>
            <person name="Brakhage A.A."/>
            <person name="Petzke L."/>
            <person name="Valiante V."/>
        </authorList>
    </citation>
    <scope>NUCLEOTIDE SEQUENCE [LARGE SCALE GENOMIC DNA]</scope>
    <source>
        <strain evidence="9">SF006504</strain>
    </source>
</reference>
<feature type="compositionally biased region" description="Polar residues" evidence="6">
    <location>
        <begin position="409"/>
        <end position="421"/>
    </location>
</feature>
<feature type="transmembrane region" description="Helical" evidence="7">
    <location>
        <begin position="230"/>
        <end position="252"/>
    </location>
</feature>
<protein>
    <submittedName>
        <fullName evidence="8">Putative Catalytic activity: CDP-ethanolamine 1 (Precursor)</fullName>
    </submittedName>
</protein>
<keyword evidence="7" id="KW-1133">Transmembrane helix</keyword>
<keyword evidence="9" id="KW-1185">Reference proteome</keyword>
<proteinExistence type="inferred from homology"/>
<dbReference type="AlphaFoldDB" id="A0A0U5GAL5"/>
<dbReference type="PROSITE" id="PS00379">
    <property type="entry name" value="CDP_ALCOHOL_P_TRANSF"/>
    <property type="match status" value="1"/>
</dbReference>
<evidence type="ECO:0000256" key="5">
    <source>
        <dbReference type="RuleBase" id="RU003750"/>
    </source>
</evidence>
<dbReference type="FunFam" id="1.20.120.1760:FF:000029">
    <property type="entry name" value="CDP-alcohol phosphatidyltransferase protein"/>
    <property type="match status" value="1"/>
</dbReference>
<dbReference type="Pfam" id="PF01066">
    <property type="entry name" value="CDP-OH_P_transf"/>
    <property type="match status" value="1"/>
</dbReference>
<gene>
    <name evidence="8" type="ORF">ASPCAL11494</name>
</gene>
<dbReference type="InterPro" id="IPR000462">
    <property type="entry name" value="CDP-OH_P_trans"/>
</dbReference>
<feature type="transmembrane region" description="Helical" evidence="7">
    <location>
        <begin position="90"/>
        <end position="108"/>
    </location>
</feature>
<feature type="region of interest" description="Disordered" evidence="6">
    <location>
        <begin position="401"/>
        <end position="421"/>
    </location>
</feature>
<feature type="transmembrane region" description="Helical" evidence="7">
    <location>
        <begin position="51"/>
        <end position="70"/>
    </location>
</feature>
<comment type="subcellular location">
    <subcellularLocation>
        <location evidence="1">Membrane</location>
    </subcellularLocation>
</comment>
<feature type="transmembrane region" description="Helical" evidence="7">
    <location>
        <begin position="363"/>
        <end position="388"/>
    </location>
</feature>
<dbReference type="InterPro" id="IPR043130">
    <property type="entry name" value="CDP-OH_PTrfase_TM_dom"/>
</dbReference>
<keyword evidence="3 5" id="KW-0808">Transferase</keyword>
<feature type="transmembrane region" description="Helical" evidence="7">
    <location>
        <begin position="264"/>
        <end position="284"/>
    </location>
</feature>
<organism evidence="8 9">
    <name type="scientific">Aspergillus calidoustus</name>
    <dbReference type="NCBI Taxonomy" id="454130"/>
    <lineage>
        <taxon>Eukaryota</taxon>
        <taxon>Fungi</taxon>
        <taxon>Dikarya</taxon>
        <taxon>Ascomycota</taxon>
        <taxon>Pezizomycotina</taxon>
        <taxon>Eurotiomycetes</taxon>
        <taxon>Eurotiomycetidae</taxon>
        <taxon>Eurotiales</taxon>
        <taxon>Aspergillaceae</taxon>
        <taxon>Aspergillus</taxon>
        <taxon>Aspergillus subgen. Nidulantes</taxon>
    </lineage>
</organism>
<keyword evidence="7" id="KW-0812">Transmembrane</keyword>
<dbReference type="InterPro" id="IPR048254">
    <property type="entry name" value="CDP_ALCOHOL_P_TRANSF_CS"/>
</dbReference>
<dbReference type="STRING" id="454130.A0A0U5GAL5"/>